<dbReference type="Gene3D" id="3.30.700.20">
    <property type="entry name" value="Hypothetical protein ph0010, domain 1"/>
    <property type="match status" value="1"/>
</dbReference>
<gene>
    <name evidence="2" type="ORF">A2160_03115</name>
</gene>
<evidence type="ECO:0000313" key="3">
    <source>
        <dbReference type="Proteomes" id="UP000177006"/>
    </source>
</evidence>
<dbReference type="EMBL" id="MEZK01000010">
    <property type="protein sequence ID" value="OGD63429.1"/>
    <property type="molecule type" value="Genomic_DNA"/>
</dbReference>
<dbReference type="Proteomes" id="UP000177006">
    <property type="component" value="Unassembled WGS sequence"/>
</dbReference>
<dbReference type="InterPro" id="IPR002733">
    <property type="entry name" value="AMMECR1_domain"/>
</dbReference>
<dbReference type="SUPFAM" id="SSF143447">
    <property type="entry name" value="AMMECR1-like"/>
    <property type="match status" value="1"/>
</dbReference>
<dbReference type="NCBIfam" id="TIGR00296">
    <property type="entry name" value="TIGR00296 family protein"/>
    <property type="match status" value="1"/>
</dbReference>
<proteinExistence type="predicted"/>
<dbReference type="PANTHER" id="PTHR13016">
    <property type="entry name" value="AMMECR1 HOMOLOG"/>
    <property type="match status" value="1"/>
</dbReference>
<dbReference type="PANTHER" id="PTHR13016:SF0">
    <property type="entry name" value="AMME SYNDROME CANDIDATE GENE 1 PROTEIN"/>
    <property type="match status" value="1"/>
</dbReference>
<evidence type="ECO:0000259" key="1">
    <source>
        <dbReference type="PROSITE" id="PS51112"/>
    </source>
</evidence>
<reference evidence="2 3" key="1">
    <citation type="journal article" date="2016" name="Nat. Commun.">
        <title>Thousands of microbial genomes shed light on interconnected biogeochemical processes in an aquifer system.</title>
        <authorList>
            <person name="Anantharaman K."/>
            <person name="Brown C.T."/>
            <person name="Hug L.A."/>
            <person name="Sharon I."/>
            <person name="Castelle C.J."/>
            <person name="Probst A.J."/>
            <person name="Thomas B.C."/>
            <person name="Singh A."/>
            <person name="Wilkins M.J."/>
            <person name="Karaoz U."/>
            <person name="Brodie E.L."/>
            <person name="Williams K.H."/>
            <person name="Hubbard S.S."/>
            <person name="Banfield J.F."/>
        </authorList>
    </citation>
    <scope>NUCLEOTIDE SEQUENCE [LARGE SCALE GENOMIC DNA]</scope>
</reference>
<accession>A0A1F5E7Q8</accession>
<name>A0A1F5E7Q8_9BACT</name>
<protein>
    <recommendedName>
        <fullName evidence="1">AMMECR1 domain-containing protein</fullName>
    </recommendedName>
</protein>
<dbReference type="Gene3D" id="3.30.1490.150">
    <property type="entry name" value="Hypothetical protein ph0010, domain 2"/>
    <property type="match status" value="1"/>
</dbReference>
<dbReference type="Pfam" id="PF01871">
    <property type="entry name" value="AMMECR1"/>
    <property type="match status" value="1"/>
</dbReference>
<dbReference type="InterPro" id="IPR027485">
    <property type="entry name" value="AMMECR1_N"/>
</dbReference>
<dbReference type="PROSITE" id="PS51112">
    <property type="entry name" value="AMMECR1"/>
    <property type="match status" value="1"/>
</dbReference>
<organism evidence="2 3">
    <name type="scientific">Candidatus Beckwithbacteria bacterium RBG_13_42_9</name>
    <dbReference type="NCBI Taxonomy" id="1797457"/>
    <lineage>
        <taxon>Bacteria</taxon>
        <taxon>Candidatus Beckwithiibacteriota</taxon>
    </lineage>
</organism>
<dbReference type="AlphaFoldDB" id="A0A1F5E7Q8"/>
<dbReference type="InterPro" id="IPR027623">
    <property type="entry name" value="AmmeMemoSam_A"/>
</dbReference>
<sequence>MEPTVSLSSEAKEYLLKVALQAIKDGFKGEFRPPKIENVPRQCQQKGACFVTLQTNNQLRGCIGHTEVTQPLYLDVYENAQAAAFSDPRFWPLKPNELENLDLEISLLSKAEKLRGTLQEKIDQIKPKVHGVILDCQGRKATFLPQVWEDLPDKKDFLAQLCQKALLPGEAWKDPTTDFLAYTVEKINL</sequence>
<dbReference type="NCBIfam" id="TIGR04335">
    <property type="entry name" value="AmmeMemoSam_A"/>
    <property type="match status" value="1"/>
</dbReference>
<comment type="caution">
    <text evidence="2">The sequence shown here is derived from an EMBL/GenBank/DDBJ whole genome shotgun (WGS) entry which is preliminary data.</text>
</comment>
<dbReference type="STRING" id="1797457.A2160_03115"/>
<dbReference type="InterPro" id="IPR036071">
    <property type="entry name" value="AMMECR1_dom_sf"/>
</dbReference>
<evidence type="ECO:0000313" key="2">
    <source>
        <dbReference type="EMBL" id="OGD63429.1"/>
    </source>
</evidence>
<dbReference type="InterPro" id="IPR023473">
    <property type="entry name" value="AMMECR1"/>
</dbReference>
<feature type="domain" description="AMMECR1" evidence="1">
    <location>
        <begin position="1"/>
        <end position="189"/>
    </location>
</feature>